<dbReference type="EMBL" id="JAQQAL010000016">
    <property type="protein sequence ID" value="MDC7226706.1"/>
    <property type="molecule type" value="Genomic_DNA"/>
</dbReference>
<comment type="caution">
    <text evidence="2">The sequence shown here is derived from an EMBL/GenBank/DDBJ whole genome shotgun (WGS) entry which is preliminary data.</text>
</comment>
<dbReference type="SUPFAM" id="SSF141371">
    <property type="entry name" value="PilZ domain-like"/>
    <property type="match status" value="1"/>
</dbReference>
<organism evidence="2 3">
    <name type="scientific">Candidatus Thalassospirochaeta sargassi</name>
    <dbReference type="NCBI Taxonomy" id="3119039"/>
    <lineage>
        <taxon>Bacteria</taxon>
        <taxon>Pseudomonadati</taxon>
        <taxon>Spirochaetota</taxon>
        <taxon>Spirochaetia</taxon>
        <taxon>Spirochaetales</taxon>
        <taxon>Spirochaetaceae</taxon>
        <taxon>Candidatus Thalassospirochaeta</taxon>
    </lineage>
</organism>
<dbReference type="InterPro" id="IPR046853">
    <property type="entry name" value="PilZN3"/>
</dbReference>
<dbReference type="Proteomes" id="UP001221217">
    <property type="component" value="Unassembled WGS sequence"/>
</dbReference>
<feature type="domain" description="PilZN3" evidence="1">
    <location>
        <begin position="7"/>
        <end position="142"/>
    </location>
</feature>
<evidence type="ECO:0000313" key="3">
    <source>
        <dbReference type="Proteomes" id="UP001221217"/>
    </source>
</evidence>
<gene>
    <name evidence="2" type="ORF">PQJ61_08070</name>
</gene>
<protein>
    <submittedName>
        <fullName evidence="2">PilZ domain-containing protein</fullName>
    </submittedName>
</protein>
<accession>A0AAJ1IGE6</accession>
<dbReference type="Pfam" id="PF20424">
    <property type="entry name" value="PilZN3"/>
    <property type="match status" value="1"/>
</dbReference>
<sequence length="271" mass="30767">MALITGQQISNFYKQFGDVEVAFNKEVIRATGLQTRNNLVKCKGAYWPCFVYSSSMKQAKIVASIKEDFHTKLQEANNLVSLQLTFAQLEKSNPIILHISAKLTGIAKYGEESSGLSLLTLTYTQRPSDDLIVTLGRLLESNLNSQKRKEERILINDQMLRKMGLKSKNIIVVIDNIPRKALLRDLSFSGAKLIIAGLAKFLVDKAIMIKLEVEETSEVFNLMGKVLRFEPIENRKDIASIAVLFDEKHVPIEYKLFFNDFLTRQKPPKEQ</sequence>
<evidence type="ECO:0000313" key="2">
    <source>
        <dbReference type="EMBL" id="MDC7226706.1"/>
    </source>
</evidence>
<name>A0AAJ1IGE6_9SPIO</name>
<proteinExistence type="predicted"/>
<dbReference type="AlphaFoldDB" id="A0AAJ1IGE6"/>
<evidence type="ECO:0000259" key="1">
    <source>
        <dbReference type="Pfam" id="PF20424"/>
    </source>
</evidence>
<reference evidence="2 3" key="1">
    <citation type="submission" date="2022-12" db="EMBL/GenBank/DDBJ databases">
        <title>Metagenome assembled genome from gulf of manar.</title>
        <authorList>
            <person name="Kohli P."/>
            <person name="Pk S."/>
            <person name="Venkata Ramana C."/>
            <person name="Sasikala C."/>
        </authorList>
    </citation>
    <scope>NUCLEOTIDE SEQUENCE [LARGE SCALE GENOMIC DNA]</scope>
    <source>
        <strain evidence="2">JB008</strain>
    </source>
</reference>